<sequence length="101" mass="11404">MDSSNATNETKKRAQIYAKVFMVCCLISFGLSVGFWLFFGIFQLSGFILWSLLSALMGTVKFVSLRRIFRDKTFVNDLAWAGGISSCIVLRIGIFLLSRYV</sequence>
<proteinExistence type="predicted"/>
<dbReference type="EMBL" id="CP123443">
    <property type="protein sequence ID" value="WGK68184.1"/>
    <property type="molecule type" value="Genomic_DNA"/>
</dbReference>
<keyword evidence="1" id="KW-0472">Membrane</keyword>
<organism evidence="2 3">
    <name type="scientific">Candidatus Haliotispira prima</name>
    <dbReference type="NCBI Taxonomy" id="3034016"/>
    <lineage>
        <taxon>Bacteria</taxon>
        <taxon>Pseudomonadati</taxon>
        <taxon>Spirochaetota</taxon>
        <taxon>Spirochaetia</taxon>
        <taxon>Spirochaetales</taxon>
        <taxon>Spirochaetaceae</taxon>
        <taxon>Candidatus Haliotispira</taxon>
    </lineage>
</organism>
<keyword evidence="1" id="KW-0812">Transmembrane</keyword>
<accession>A0ABY8MH55</accession>
<gene>
    <name evidence="2" type="ORF">P0082_06775</name>
</gene>
<keyword evidence="3" id="KW-1185">Reference proteome</keyword>
<name>A0ABY8MH55_9SPIO</name>
<evidence type="ECO:0000313" key="2">
    <source>
        <dbReference type="EMBL" id="WGK68184.1"/>
    </source>
</evidence>
<dbReference type="Proteomes" id="UP001228690">
    <property type="component" value="Chromosome"/>
</dbReference>
<reference evidence="2 3" key="1">
    <citation type="submission" date="2023-04" db="EMBL/GenBank/DDBJ databases">
        <title>Spirochaete genome identified in red abalone sample constitutes a novel genus.</title>
        <authorList>
            <person name="Sharma S.P."/>
            <person name="Purcell C.M."/>
            <person name="Hyde J.R."/>
            <person name="Severin A.J."/>
        </authorList>
    </citation>
    <scope>NUCLEOTIDE SEQUENCE [LARGE SCALE GENOMIC DNA]</scope>
    <source>
        <strain evidence="2 3">SP-2023</strain>
    </source>
</reference>
<keyword evidence="1" id="KW-1133">Transmembrane helix</keyword>
<protein>
    <submittedName>
        <fullName evidence="2">Uncharacterized protein</fullName>
    </submittedName>
</protein>
<dbReference type="RefSeq" id="WP_326926355.1">
    <property type="nucleotide sequence ID" value="NZ_CP123443.1"/>
</dbReference>
<feature type="transmembrane region" description="Helical" evidence="1">
    <location>
        <begin position="78"/>
        <end position="98"/>
    </location>
</feature>
<feature type="transmembrane region" description="Helical" evidence="1">
    <location>
        <begin position="47"/>
        <end position="66"/>
    </location>
</feature>
<evidence type="ECO:0000256" key="1">
    <source>
        <dbReference type="SAM" id="Phobius"/>
    </source>
</evidence>
<evidence type="ECO:0000313" key="3">
    <source>
        <dbReference type="Proteomes" id="UP001228690"/>
    </source>
</evidence>
<feature type="transmembrane region" description="Helical" evidence="1">
    <location>
        <begin position="20"/>
        <end position="41"/>
    </location>
</feature>